<sequence length="36" mass="4209">MYNFIPCLQIDPKPCTPRGMQPEKVRTKDGWVRGVF</sequence>
<reference evidence="1" key="3">
    <citation type="submission" date="2010-08" db="EMBL/GenBank/DDBJ databases">
        <authorList>
            <consortium name="cGRASP (B.F. Koop &amp; W.S. Davidson)"/>
        </authorList>
    </citation>
    <scope>NUCLEOTIDE SEQUENCE</scope>
    <source>
        <tissue evidence="1">Thyroid</tissue>
    </source>
</reference>
<dbReference type="AlphaFoldDB" id="B5X891"/>
<gene>
    <name evidence="1" type="primary">DAZP1</name>
</gene>
<name>B5X891_SALSA</name>
<protein>
    <submittedName>
        <fullName evidence="1">DAZ-associated protein 1</fullName>
    </submittedName>
</protein>
<dbReference type="Bgee" id="ENSSSAG00000064945">
    <property type="expression patterns" value="Expressed in testis and 24 other cell types or tissues"/>
</dbReference>
<reference evidence="1" key="2">
    <citation type="journal article" date="2010" name="BMC Genomics">
        <title>Salmo salar and Esox lucius full-length cDNA sequences reveal changes in evolutionary pressures on a post-tetraploidization genome.</title>
        <authorList>
            <person name="Leong J.S."/>
            <person name="Jantzen S.G."/>
            <person name="von Schalburg K.R."/>
            <person name="Cooper G.A."/>
            <person name="Messmer A.M."/>
            <person name="Liao N.Y."/>
            <person name="Munro S."/>
            <person name="Moore R."/>
            <person name="Holt R.A."/>
            <person name="Jones S.J."/>
            <person name="Davidson W.S."/>
            <person name="Koop B.F."/>
        </authorList>
    </citation>
    <scope>NUCLEOTIDE SEQUENCE</scope>
    <source>
        <tissue evidence="1">Thyroid</tissue>
    </source>
</reference>
<proteinExistence type="evidence at transcript level"/>
<organism evidence="1">
    <name type="scientific">Salmo salar</name>
    <name type="common">Atlantic salmon</name>
    <dbReference type="NCBI Taxonomy" id="8030"/>
    <lineage>
        <taxon>Eukaryota</taxon>
        <taxon>Metazoa</taxon>
        <taxon>Chordata</taxon>
        <taxon>Craniata</taxon>
        <taxon>Vertebrata</taxon>
        <taxon>Euteleostomi</taxon>
        <taxon>Actinopterygii</taxon>
        <taxon>Neopterygii</taxon>
        <taxon>Teleostei</taxon>
        <taxon>Protacanthopterygii</taxon>
        <taxon>Salmoniformes</taxon>
        <taxon>Salmonidae</taxon>
        <taxon>Salmoninae</taxon>
        <taxon>Salmo</taxon>
    </lineage>
</organism>
<dbReference type="EMBL" id="BT047260">
    <property type="protein sequence ID" value="ACI67061.1"/>
    <property type="molecule type" value="mRNA"/>
</dbReference>
<accession>B5X891</accession>
<evidence type="ECO:0000313" key="1">
    <source>
        <dbReference type="EMBL" id="ACI67061.1"/>
    </source>
</evidence>
<reference evidence="1" key="1">
    <citation type="submission" date="2008-10" db="EMBL/GenBank/DDBJ databases">
        <authorList>
            <consortium name="cGRASP (B.F. Koop &amp; W.S. Davidson)"/>
            <person name="Leong J."/>
            <person name="von Schalburg K."/>
            <person name="Cooper G."/>
            <person name="Moore R."/>
            <person name="Holt R."/>
            <person name="Davidson W.S."/>
            <person name="Koop B.F."/>
        </authorList>
    </citation>
    <scope>NUCLEOTIDE SEQUENCE</scope>
    <source>
        <tissue evidence="1">Thyroid</tissue>
    </source>
</reference>